<evidence type="ECO:0000259" key="7">
    <source>
        <dbReference type="Pfam" id="PF02706"/>
    </source>
</evidence>
<keyword evidence="5 6" id="KW-0472">Membrane</keyword>
<proteinExistence type="predicted"/>
<feature type="transmembrane region" description="Helical" evidence="6">
    <location>
        <begin position="289"/>
        <end position="308"/>
    </location>
</feature>
<evidence type="ECO:0000313" key="8">
    <source>
        <dbReference type="EMBL" id="KZN68463.1"/>
    </source>
</evidence>
<dbReference type="AlphaFoldDB" id="A0A162B8Y4"/>
<accession>A0A162B8Y4</accession>
<evidence type="ECO:0000256" key="4">
    <source>
        <dbReference type="ARBA" id="ARBA00022989"/>
    </source>
</evidence>
<feature type="domain" description="Polysaccharide chain length determinant N-terminal" evidence="7">
    <location>
        <begin position="17"/>
        <end position="117"/>
    </location>
</feature>
<dbReference type="PANTHER" id="PTHR32309">
    <property type="entry name" value="TYROSINE-PROTEIN KINASE"/>
    <property type="match status" value="1"/>
</dbReference>
<dbReference type="RefSeq" id="WP_063380482.1">
    <property type="nucleotide sequence ID" value="NZ_AUXX01000009.1"/>
</dbReference>
<evidence type="ECO:0000256" key="5">
    <source>
        <dbReference type="ARBA" id="ARBA00023136"/>
    </source>
</evidence>
<dbReference type="Proteomes" id="UP000076661">
    <property type="component" value="Unassembled WGS sequence"/>
</dbReference>
<dbReference type="EMBL" id="AUXX01000009">
    <property type="protein sequence ID" value="KZN68463.1"/>
    <property type="molecule type" value="Genomic_DNA"/>
</dbReference>
<evidence type="ECO:0000256" key="3">
    <source>
        <dbReference type="ARBA" id="ARBA00022692"/>
    </source>
</evidence>
<dbReference type="GO" id="GO:0004713">
    <property type="term" value="F:protein tyrosine kinase activity"/>
    <property type="evidence" value="ECO:0007669"/>
    <property type="project" value="TreeGrafter"/>
</dbReference>
<organism evidence="8 9">
    <name type="scientific">Pseudoalteromonas luteoviolacea S4060-1</name>
    <dbReference type="NCBI Taxonomy" id="1365257"/>
    <lineage>
        <taxon>Bacteria</taxon>
        <taxon>Pseudomonadati</taxon>
        <taxon>Pseudomonadota</taxon>
        <taxon>Gammaproteobacteria</taxon>
        <taxon>Alteromonadales</taxon>
        <taxon>Pseudoalteromonadaceae</taxon>
        <taxon>Pseudoalteromonas</taxon>
    </lineage>
</organism>
<dbReference type="PATRIC" id="fig|1365257.3.peg.1404"/>
<sequence length="315" mass="35367">MLYKNDNVNVEREPSFEEIDLSALARSIWQNKLIWITTTVIAGILGVFYALSLPNIYKSEAILAPANESQGNVGGIGGQFGGLASLAGINLDGNSIDKKTIALEVLKSRAFLMEFIERNDLKIQLMAVNGWDRATDTFSYDPEVFDTAESKWVREVEAPFQPEPSLLEAQQHFLENNLYISESEEAGFILIGVKHYSPILAKEIVDKLISSINMKMRENDIYESEASIKYLNNVLEDTNVFDLKSMFYKLIEEQYQTKMIANVRVDYVLRVIDPAVVEEEKASPRRGGIVVMFMTVGLLLGLALSLVVRNGNRNV</sequence>
<evidence type="ECO:0000256" key="1">
    <source>
        <dbReference type="ARBA" id="ARBA00004651"/>
    </source>
</evidence>
<gene>
    <name evidence="8" type="ORF">N478_14970</name>
</gene>
<dbReference type="PANTHER" id="PTHR32309:SF13">
    <property type="entry name" value="FERRIC ENTEROBACTIN TRANSPORT PROTEIN FEPE"/>
    <property type="match status" value="1"/>
</dbReference>
<evidence type="ECO:0000313" key="9">
    <source>
        <dbReference type="Proteomes" id="UP000076661"/>
    </source>
</evidence>
<protein>
    <recommendedName>
        <fullName evidence="7">Polysaccharide chain length determinant N-terminal domain-containing protein</fullName>
    </recommendedName>
</protein>
<dbReference type="InterPro" id="IPR003856">
    <property type="entry name" value="LPS_length_determ_N"/>
</dbReference>
<keyword evidence="3 6" id="KW-0812">Transmembrane</keyword>
<reference evidence="8 9" key="1">
    <citation type="submission" date="2013-07" db="EMBL/GenBank/DDBJ databases">
        <title>Comparative Genomic and Metabolomic Analysis of Twelve Strains of Pseudoalteromonas luteoviolacea.</title>
        <authorList>
            <person name="Vynne N.G."/>
            <person name="Mansson M."/>
            <person name="Gram L."/>
        </authorList>
    </citation>
    <scope>NUCLEOTIDE SEQUENCE [LARGE SCALE GENOMIC DNA]</scope>
    <source>
        <strain evidence="8 9">S4060-1</strain>
    </source>
</reference>
<comment type="subcellular location">
    <subcellularLocation>
        <location evidence="1">Cell membrane</location>
        <topology evidence="1">Multi-pass membrane protein</topology>
    </subcellularLocation>
</comment>
<feature type="transmembrane region" description="Helical" evidence="6">
    <location>
        <begin position="33"/>
        <end position="51"/>
    </location>
</feature>
<dbReference type="InterPro" id="IPR050445">
    <property type="entry name" value="Bact_polysacc_biosynth/exp"/>
</dbReference>
<comment type="caution">
    <text evidence="8">The sequence shown here is derived from an EMBL/GenBank/DDBJ whole genome shotgun (WGS) entry which is preliminary data.</text>
</comment>
<evidence type="ECO:0000256" key="2">
    <source>
        <dbReference type="ARBA" id="ARBA00022475"/>
    </source>
</evidence>
<name>A0A162B8Y4_9GAMM</name>
<evidence type="ECO:0000256" key="6">
    <source>
        <dbReference type="SAM" id="Phobius"/>
    </source>
</evidence>
<dbReference type="Pfam" id="PF02706">
    <property type="entry name" value="Wzz"/>
    <property type="match status" value="1"/>
</dbReference>
<keyword evidence="2" id="KW-1003">Cell membrane</keyword>
<dbReference type="GO" id="GO:0005886">
    <property type="term" value="C:plasma membrane"/>
    <property type="evidence" value="ECO:0007669"/>
    <property type="project" value="UniProtKB-SubCell"/>
</dbReference>
<keyword evidence="4 6" id="KW-1133">Transmembrane helix</keyword>